<dbReference type="InterPro" id="IPR050516">
    <property type="entry name" value="Olfactory_GPCR"/>
</dbReference>
<proteinExistence type="inferred from homology"/>
<reference evidence="14 15" key="1">
    <citation type="journal article" date="2019" name="Proc. Natl. Acad. Sci. U.S.A.">
        <title>Regulatory changes in pterin and carotenoid genes underlie balanced color polymorphisms in the wall lizard.</title>
        <authorList>
            <person name="Andrade P."/>
            <person name="Pinho C."/>
            <person name="Perez I de Lanuza G."/>
            <person name="Afonso S."/>
            <person name="Brejcha J."/>
            <person name="Rubin C.J."/>
            <person name="Wallerman O."/>
            <person name="Pereira P."/>
            <person name="Sabatino S.J."/>
            <person name="Bellati A."/>
            <person name="Pellitteri-Rosa D."/>
            <person name="Bosakova Z."/>
            <person name="Bunikis I."/>
            <person name="Carretero M.A."/>
            <person name="Feiner N."/>
            <person name="Marsik P."/>
            <person name="Pauperio F."/>
            <person name="Salvi D."/>
            <person name="Soler L."/>
            <person name="While G.M."/>
            <person name="Uller T."/>
            <person name="Font E."/>
            <person name="Andersson L."/>
            <person name="Carneiro M."/>
        </authorList>
    </citation>
    <scope>NUCLEOTIDE SEQUENCE</scope>
</reference>
<dbReference type="PRINTS" id="PR00245">
    <property type="entry name" value="OLFACTORYR"/>
</dbReference>
<dbReference type="InterPro" id="IPR017452">
    <property type="entry name" value="GPCR_Rhodpsn_7TM"/>
</dbReference>
<feature type="domain" description="G-protein coupled receptors family 1 profile" evidence="13">
    <location>
        <begin position="44"/>
        <end position="293"/>
    </location>
</feature>
<keyword evidence="15" id="KW-1185">Reference proteome</keyword>
<evidence type="ECO:0000256" key="2">
    <source>
        <dbReference type="ARBA" id="ARBA00022475"/>
    </source>
</evidence>
<protein>
    <recommendedName>
        <fullName evidence="12">Olfactory receptor</fullName>
    </recommendedName>
</protein>
<evidence type="ECO:0000256" key="3">
    <source>
        <dbReference type="ARBA" id="ARBA00022606"/>
    </source>
</evidence>
<feature type="transmembrane region" description="Helical" evidence="12">
    <location>
        <begin position="102"/>
        <end position="123"/>
    </location>
</feature>
<evidence type="ECO:0000256" key="12">
    <source>
        <dbReference type="RuleBase" id="RU363047"/>
    </source>
</evidence>
<keyword evidence="5 12" id="KW-0552">Olfaction</keyword>
<sequence length="329" mass="37184">MSAKQMKNGSSVSEFRLLGFQSLPGWQTLLFTMFLLIYLLTITGNVVIISVVKLESYLHSPMYSFLQNLSFLEIWYTTTIVPKMLSSLLMENKSISFIGCMAQLYFFVFFGATECFLLSVMAYDRYLAICDPLHYAEAMNTQFCTRLAIGSWVIGLFTGLLPSLLISRLHFCRSNQINHFFCDIPPLLKLSCSDTSTTEMSIFVLSILVLFTCFLLTLVSYAFIIKTILKIPSVSGRKKTFSTCGSHLAVVVIYYGTMISMYVRPTASLSSELNKVVSIFYTVLTPLLNPVIYSLRNKDFKDALQKLVNRKCLHSLPSRERKSTGFGCC</sequence>
<evidence type="ECO:0000313" key="15">
    <source>
        <dbReference type="Proteomes" id="UP000472272"/>
    </source>
</evidence>
<organism evidence="14 15">
    <name type="scientific">Podarcis muralis</name>
    <name type="common">Wall lizard</name>
    <name type="synonym">Lacerta muralis</name>
    <dbReference type="NCBI Taxonomy" id="64176"/>
    <lineage>
        <taxon>Eukaryota</taxon>
        <taxon>Metazoa</taxon>
        <taxon>Chordata</taxon>
        <taxon>Craniata</taxon>
        <taxon>Vertebrata</taxon>
        <taxon>Euteleostomi</taxon>
        <taxon>Lepidosauria</taxon>
        <taxon>Squamata</taxon>
        <taxon>Bifurcata</taxon>
        <taxon>Unidentata</taxon>
        <taxon>Episquamata</taxon>
        <taxon>Laterata</taxon>
        <taxon>Lacertibaenia</taxon>
        <taxon>Lacertidae</taxon>
        <taxon>Podarcis</taxon>
    </lineage>
</organism>
<evidence type="ECO:0000256" key="10">
    <source>
        <dbReference type="ARBA" id="ARBA00023224"/>
    </source>
</evidence>
<evidence type="ECO:0000256" key="7">
    <source>
        <dbReference type="ARBA" id="ARBA00023040"/>
    </source>
</evidence>
<keyword evidence="6 12" id="KW-1133">Transmembrane helix</keyword>
<evidence type="ECO:0000256" key="8">
    <source>
        <dbReference type="ARBA" id="ARBA00023136"/>
    </source>
</evidence>
<dbReference type="PRINTS" id="PR00237">
    <property type="entry name" value="GPCRRHODOPSN"/>
</dbReference>
<keyword evidence="10 11" id="KW-0807">Transducer</keyword>
<dbReference type="GO" id="GO:0005886">
    <property type="term" value="C:plasma membrane"/>
    <property type="evidence" value="ECO:0007669"/>
    <property type="project" value="UniProtKB-SubCell"/>
</dbReference>
<accession>A0A670JGT9</accession>
<feature type="transmembrane region" description="Helical" evidence="12">
    <location>
        <begin position="29"/>
        <end position="52"/>
    </location>
</feature>
<keyword evidence="8 12" id="KW-0472">Membrane</keyword>
<dbReference type="AlphaFoldDB" id="A0A670JGT9"/>
<reference evidence="14" key="2">
    <citation type="submission" date="2025-08" db="UniProtKB">
        <authorList>
            <consortium name="Ensembl"/>
        </authorList>
    </citation>
    <scope>IDENTIFICATION</scope>
</reference>
<evidence type="ECO:0000259" key="13">
    <source>
        <dbReference type="PROSITE" id="PS50262"/>
    </source>
</evidence>
<feature type="transmembrane region" description="Helical" evidence="12">
    <location>
        <begin position="143"/>
        <end position="166"/>
    </location>
</feature>
<feature type="transmembrane region" description="Helical" evidence="12">
    <location>
        <begin position="200"/>
        <end position="224"/>
    </location>
</feature>
<dbReference type="GO" id="GO:0004930">
    <property type="term" value="F:G protein-coupled receptor activity"/>
    <property type="evidence" value="ECO:0007669"/>
    <property type="project" value="UniProtKB-KW"/>
</dbReference>
<reference evidence="14" key="3">
    <citation type="submission" date="2025-09" db="UniProtKB">
        <authorList>
            <consortium name="Ensembl"/>
        </authorList>
    </citation>
    <scope>IDENTIFICATION</scope>
</reference>
<dbReference type="Pfam" id="PF13853">
    <property type="entry name" value="7tm_4"/>
    <property type="match status" value="1"/>
</dbReference>
<dbReference type="GO" id="GO:0004984">
    <property type="term" value="F:olfactory receptor activity"/>
    <property type="evidence" value="ECO:0007669"/>
    <property type="project" value="InterPro"/>
</dbReference>
<dbReference type="Proteomes" id="UP000472272">
    <property type="component" value="Chromosome 13"/>
</dbReference>
<feature type="transmembrane region" description="Helical" evidence="12">
    <location>
        <begin position="64"/>
        <end position="82"/>
    </location>
</feature>
<evidence type="ECO:0000256" key="9">
    <source>
        <dbReference type="ARBA" id="ARBA00023170"/>
    </source>
</evidence>
<dbReference type="PANTHER" id="PTHR26452">
    <property type="entry name" value="OLFACTORY RECEPTOR"/>
    <property type="match status" value="1"/>
</dbReference>
<keyword evidence="3 12" id="KW-0716">Sensory transduction</keyword>
<keyword evidence="4 11" id="KW-0812">Transmembrane</keyword>
<keyword evidence="2 12" id="KW-1003">Cell membrane</keyword>
<dbReference type="OMA" id="PMYTFLK"/>
<evidence type="ECO:0000256" key="11">
    <source>
        <dbReference type="RuleBase" id="RU000688"/>
    </source>
</evidence>
<keyword evidence="7 11" id="KW-0297">G-protein coupled receptor</keyword>
<gene>
    <name evidence="14" type="primary">OR11L1</name>
</gene>
<dbReference type="GeneTree" id="ENSGT01150000286948"/>
<dbReference type="Gene3D" id="1.20.1070.10">
    <property type="entry name" value="Rhodopsin 7-helix transmembrane proteins"/>
    <property type="match status" value="1"/>
</dbReference>
<comment type="similarity">
    <text evidence="11">Belongs to the G-protein coupled receptor 1 family.</text>
</comment>
<evidence type="ECO:0000256" key="5">
    <source>
        <dbReference type="ARBA" id="ARBA00022725"/>
    </source>
</evidence>
<dbReference type="FunFam" id="1.20.1070.10:FF:000001">
    <property type="entry name" value="Olfactory receptor"/>
    <property type="match status" value="1"/>
</dbReference>
<dbReference type="PROSITE" id="PS00237">
    <property type="entry name" value="G_PROTEIN_RECEP_F1_1"/>
    <property type="match status" value="1"/>
</dbReference>
<dbReference type="Ensembl" id="ENSPMRT00000024239.1">
    <property type="protein sequence ID" value="ENSPMRP00000022814.1"/>
    <property type="gene ID" value="ENSPMRG00000014813.1"/>
</dbReference>
<dbReference type="InterPro" id="IPR000276">
    <property type="entry name" value="GPCR_Rhodpsn"/>
</dbReference>
<evidence type="ECO:0000256" key="1">
    <source>
        <dbReference type="ARBA" id="ARBA00004651"/>
    </source>
</evidence>
<evidence type="ECO:0000313" key="14">
    <source>
        <dbReference type="Ensembl" id="ENSPMRP00000022814.1"/>
    </source>
</evidence>
<dbReference type="InterPro" id="IPR000725">
    <property type="entry name" value="Olfact_rcpt"/>
</dbReference>
<evidence type="ECO:0000256" key="6">
    <source>
        <dbReference type="ARBA" id="ARBA00022989"/>
    </source>
</evidence>
<feature type="transmembrane region" description="Helical" evidence="12">
    <location>
        <begin position="276"/>
        <end position="295"/>
    </location>
</feature>
<dbReference type="CDD" id="cd13954">
    <property type="entry name" value="7tmA_OR"/>
    <property type="match status" value="1"/>
</dbReference>
<keyword evidence="9 11" id="KW-0675">Receptor</keyword>
<dbReference type="PROSITE" id="PS50262">
    <property type="entry name" value="G_PROTEIN_RECEP_F1_2"/>
    <property type="match status" value="1"/>
</dbReference>
<name>A0A670JGT9_PODMU</name>
<feature type="transmembrane region" description="Helical" evidence="12">
    <location>
        <begin position="245"/>
        <end position="264"/>
    </location>
</feature>
<dbReference type="SUPFAM" id="SSF81321">
    <property type="entry name" value="Family A G protein-coupled receptor-like"/>
    <property type="match status" value="1"/>
</dbReference>
<comment type="subcellular location">
    <subcellularLocation>
        <location evidence="1 12">Cell membrane</location>
        <topology evidence="1 12">Multi-pass membrane protein</topology>
    </subcellularLocation>
</comment>
<evidence type="ECO:0000256" key="4">
    <source>
        <dbReference type="ARBA" id="ARBA00022692"/>
    </source>
</evidence>